<evidence type="ECO:0000313" key="2">
    <source>
        <dbReference type="EMBL" id="KAJ3833788.1"/>
    </source>
</evidence>
<feature type="compositionally biased region" description="Low complexity" evidence="1">
    <location>
        <begin position="494"/>
        <end position="555"/>
    </location>
</feature>
<dbReference type="Proteomes" id="UP001163846">
    <property type="component" value="Unassembled WGS sequence"/>
</dbReference>
<comment type="caution">
    <text evidence="2">The sequence shown here is derived from an EMBL/GenBank/DDBJ whole genome shotgun (WGS) entry which is preliminary data.</text>
</comment>
<feature type="compositionally biased region" description="Low complexity" evidence="1">
    <location>
        <begin position="563"/>
        <end position="630"/>
    </location>
</feature>
<feature type="compositionally biased region" description="Low complexity" evidence="1">
    <location>
        <begin position="647"/>
        <end position="656"/>
    </location>
</feature>
<dbReference type="AlphaFoldDB" id="A0AA38P0F1"/>
<accession>A0AA38P0F1</accession>
<evidence type="ECO:0000256" key="1">
    <source>
        <dbReference type="SAM" id="MobiDB-lite"/>
    </source>
</evidence>
<feature type="region of interest" description="Disordered" evidence="1">
    <location>
        <begin position="488"/>
        <end position="671"/>
    </location>
</feature>
<evidence type="ECO:0000313" key="3">
    <source>
        <dbReference type="Proteomes" id="UP001163846"/>
    </source>
</evidence>
<dbReference type="EMBL" id="MU806634">
    <property type="protein sequence ID" value="KAJ3833788.1"/>
    <property type="molecule type" value="Genomic_DNA"/>
</dbReference>
<sequence length="671" mass="69478">MLFFNHIERQWNTARLLLPLISMITTTTALPIRFRRDTAPPSSSVDTVANYMQTALQTYLAGQNGVTNFHAIADGWKTIDFAGKGTSLTGDEAANSIFYIADQIQGATTTISYSGMMVSFMEDVNVAMSLNMNGVNSPAVTKAQQASSKACFSGMAAATTKASKEYAEQNSGRAPNVTSPEFLQFAAQDPDYTQPAAVCQSTTNTYQAALSHAVGDDFYIFSGAMNNINQLTQSLTLIEGLNMEVSSATTSAGLGKGKYKPYYSFPTLNGTMSAWQSTDDGSSSSPAFTWSSTSSSGSTTNTTSSSGAGVGFFWEDLSGSGAGSSSSSKSTSNVTSVGMSVSFGQISMFGVDFGLWDAIEVAESLQNPPDEITKKGVPAFQKYYGSASKPGPLASWKDQALIVYQPSFSVEFSSADEASEFHKTAATAGFCIFIICVGGSGSSSSSTMNYSTGSRFVTYNDTTNQAYLVGFTQTNFFVNQGPQDDSNWSLLAGNNTDTASSSTDSSSVSTNNSTTDAGSSSSDSGTDTDSASTGDSSSDTGSVSSTNDTTSAPDSSSPPPSSPSKNNGTSSNDSSSTDSSTSDSSSTSAPDGTSANSDSPSDDPSSSSASDGTSATDSTSTTSANNESPSDTPSSASGNAADKKDPSSSSAAPSKSTSQVASMNRRWRRLR</sequence>
<name>A0AA38P0F1_9AGAR</name>
<reference evidence="2" key="1">
    <citation type="submission" date="2022-08" db="EMBL/GenBank/DDBJ databases">
        <authorList>
            <consortium name="DOE Joint Genome Institute"/>
            <person name="Min B."/>
            <person name="Riley R."/>
            <person name="Sierra-Patev S."/>
            <person name="Naranjo-Ortiz M."/>
            <person name="Looney B."/>
            <person name="Konkel Z."/>
            <person name="Slot J.C."/>
            <person name="Sakamoto Y."/>
            <person name="Steenwyk J.L."/>
            <person name="Rokas A."/>
            <person name="Carro J."/>
            <person name="Camarero S."/>
            <person name="Ferreira P."/>
            <person name="Molpeceres G."/>
            <person name="Ruiz-Duenas F.J."/>
            <person name="Serrano A."/>
            <person name="Henrissat B."/>
            <person name="Drula E."/>
            <person name="Hughes K.W."/>
            <person name="Mata J.L."/>
            <person name="Ishikawa N.K."/>
            <person name="Vargas-Isla R."/>
            <person name="Ushijima S."/>
            <person name="Smith C.A."/>
            <person name="Ahrendt S."/>
            <person name="Andreopoulos W."/>
            <person name="He G."/>
            <person name="Labutti K."/>
            <person name="Lipzen A."/>
            <person name="Ng V."/>
            <person name="Sandor L."/>
            <person name="Barry K."/>
            <person name="Martinez A.T."/>
            <person name="Xiao Y."/>
            <person name="Gibbons J.G."/>
            <person name="Terashima K."/>
            <person name="Hibbett D.S."/>
            <person name="Grigoriev I.V."/>
        </authorList>
    </citation>
    <scope>NUCLEOTIDE SEQUENCE</scope>
    <source>
        <strain evidence="2">TFB9207</strain>
    </source>
</reference>
<protein>
    <submittedName>
        <fullName evidence="2">Uncharacterized protein</fullName>
    </submittedName>
</protein>
<feature type="region of interest" description="Disordered" evidence="1">
    <location>
        <begin position="286"/>
        <end position="305"/>
    </location>
</feature>
<organism evidence="2 3">
    <name type="scientific">Lentinula raphanica</name>
    <dbReference type="NCBI Taxonomy" id="153919"/>
    <lineage>
        <taxon>Eukaryota</taxon>
        <taxon>Fungi</taxon>
        <taxon>Dikarya</taxon>
        <taxon>Basidiomycota</taxon>
        <taxon>Agaricomycotina</taxon>
        <taxon>Agaricomycetes</taxon>
        <taxon>Agaricomycetidae</taxon>
        <taxon>Agaricales</taxon>
        <taxon>Marasmiineae</taxon>
        <taxon>Omphalotaceae</taxon>
        <taxon>Lentinula</taxon>
    </lineage>
</organism>
<keyword evidence="3" id="KW-1185">Reference proteome</keyword>
<proteinExistence type="predicted"/>
<gene>
    <name evidence="2" type="ORF">F5878DRAFT_392854</name>
</gene>